<reference evidence="1" key="1">
    <citation type="submission" date="2013-04" db="EMBL/GenBank/DDBJ databases">
        <title>Comparative Genomics of Relapsing Fever Spirochetes.</title>
        <authorList>
            <person name="Schwan T.G."/>
            <person name="Raffel S.J."/>
            <person name="Porcella S.F."/>
            <person name="Martens C.A."/>
            <person name="Bruno D.P."/>
            <person name="Ricklefs S.M."/>
            <person name="Barbian K.B."/>
        </authorList>
    </citation>
    <scope>NUCLEOTIDE SEQUENCE</scope>
    <source>
        <strain evidence="1">Co53</strain>
        <plasmid evidence="1">unnamed</plasmid>
    </source>
</reference>
<gene>
    <name evidence="1" type="ORF">BCO_0900079</name>
</gene>
<geneLocation type="plasmid" evidence="1">
    <name>unnamed</name>
</geneLocation>
<keyword evidence="1" id="KW-0614">Plasmid</keyword>
<dbReference type="OrthoDB" id="351359at2"/>
<dbReference type="PROSITE" id="PS51257">
    <property type="entry name" value="PROKAR_LIPOPROTEIN"/>
    <property type="match status" value="1"/>
</dbReference>
<sequence>MKNLLLIFTLLTLGITSCNDVTKPKKKQTSNHIPDNKLHEIGISVSPKKKENTTQIEHEKLTQENIKSLQTFLNDSQDYHDNLKTIYNSHIKYINEVMTYTQCSEAIMVFCTSDTNSQIRINAIEKLNNSNLIQNLQTLAESIKDTNPQELNNSIETLKQAINQAYLVKDNNDTNAWQTIRNAGSAFIITINNAITAYIDAFVTIVSKFDSNTFISAAHSFAIAAKTFHKEVNIVAFNPIVNALKGMAFQLDDSIKQIKQYAINLDDHNYTGGTTFANAIDLLIYAYKQAVN</sequence>
<dbReference type="AlphaFoldDB" id="W5SW15"/>
<dbReference type="Pfam" id="PF22487">
    <property type="entry name" value="CRASP-2"/>
    <property type="match status" value="1"/>
</dbReference>
<evidence type="ECO:0008006" key="2">
    <source>
        <dbReference type="Google" id="ProtNLM"/>
    </source>
</evidence>
<proteinExistence type="predicted"/>
<dbReference type="RefSeq" id="WP_025408661.1">
    <property type="nucleotide sequence ID" value="NZ_CP005751.1"/>
</dbReference>
<accession>W5SW15</accession>
<dbReference type="InterPro" id="IPR054523">
    <property type="entry name" value="CRASP-2-like"/>
</dbReference>
<protein>
    <recommendedName>
        <fullName evidence="2">Lipoprotein</fullName>
    </recommendedName>
</protein>
<organism evidence="1">
    <name type="scientific">Borrelia coriaceae ATCC 43381</name>
    <dbReference type="NCBI Taxonomy" id="1408429"/>
    <lineage>
        <taxon>Bacteria</taxon>
        <taxon>Pseudomonadati</taxon>
        <taxon>Spirochaetota</taxon>
        <taxon>Spirochaetia</taxon>
        <taxon>Spirochaetales</taxon>
        <taxon>Borreliaceae</taxon>
        <taxon>Borrelia</taxon>
    </lineage>
</organism>
<dbReference type="EMBL" id="CP005751">
    <property type="protein sequence ID" value="AHH11369.1"/>
    <property type="molecule type" value="Genomic_DNA"/>
</dbReference>
<evidence type="ECO:0000313" key="1">
    <source>
        <dbReference type="EMBL" id="AHH11369.1"/>
    </source>
</evidence>
<dbReference type="HOGENOM" id="CLU_857036_0_0_12"/>
<dbReference type="Gene3D" id="1.20.120.1640">
    <property type="match status" value="1"/>
</dbReference>
<name>W5SW15_9SPIR</name>